<feature type="region of interest" description="Disordered" evidence="1">
    <location>
        <begin position="22"/>
        <end position="55"/>
    </location>
</feature>
<organism evidence="3 4">
    <name type="scientific">Luteolibacter soli</name>
    <dbReference type="NCBI Taxonomy" id="3135280"/>
    <lineage>
        <taxon>Bacteria</taxon>
        <taxon>Pseudomonadati</taxon>
        <taxon>Verrucomicrobiota</taxon>
        <taxon>Verrucomicrobiia</taxon>
        <taxon>Verrucomicrobiales</taxon>
        <taxon>Verrucomicrobiaceae</taxon>
        <taxon>Luteolibacter</taxon>
    </lineage>
</organism>
<sequence length="179" mass="19899">MKPMTRSVLFAATTLLILPAIAQDTKPKEETAPKKEETKPAETPATKPTLDFGDHSSSTITTKAWQALTAAKHDEVDGYVAKCIELYEAKALEMQKGLTEAAPKEKAAEYWALNDVGTCYYIRGQSKEARGKKEEAAADYKTLVEKLSYAQCWDTKGWFWKPADAAKDKVKSLEFDSLK</sequence>
<comment type="caution">
    <text evidence="3">The sequence shown here is derived from an EMBL/GenBank/DDBJ whole genome shotgun (WGS) entry which is preliminary data.</text>
</comment>
<reference evidence="3 4" key="1">
    <citation type="submission" date="2024-04" db="EMBL/GenBank/DDBJ databases">
        <title>Luteolibacter sp. isolated from soil.</title>
        <authorList>
            <person name="An J."/>
        </authorList>
    </citation>
    <scope>NUCLEOTIDE SEQUENCE [LARGE SCALE GENOMIC DNA]</scope>
    <source>
        <strain evidence="3 4">Y139</strain>
    </source>
</reference>
<dbReference type="Proteomes" id="UP001371305">
    <property type="component" value="Unassembled WGS sequence"/>
</dbReference>
<accession>A0ABU9B1K9</accession>
<feature type="chain" id="PRO_5047103264" description="Tetratricopeptide repeat protein" evidence="2">
    <location>
        <begin position="23"/>
        <end position="179"/>
    </location>
</feature>
<dbReference type="EMBL" id="JBBUKT010000013">
    <property type="protein sequence ID" value="MEK7953663.1"/>
    <property type="molecule type" value="Genomic_DNA"/>
</dbReference>
<protein>
    <recommendedName>
        <fullName evidence="5">Tetratricopeptide repeat protein</fullName>
    </recommendedName>
</protein>
<feature type="signal peptide" evidence="2">
    <location>
        <begin position="1"/>
        <end position="22"/>
    </location>
</feature>
<evidence type="ECO:0008006" key="5">
    <source>
        <dbReference type="Google" id="ProtNLM"/>
    </source>
</evidence>
<name>A0ABU9B1K9_9BACT</name>
<evidence type="ECO:0000256" key="1">
    <source>
        <dbReference type="SAM" id="MobiDB-lite"/>
    </source>
</evidence>
<keyword evidence="4" id="KW-1185">Reference proteome</keyword>
<evidence type="ECO:0000313" key="3">
    <source>
        <dbReference type="EMBL" id="MEK7953663.1"/>
    </source>
</evidence>
<proteinExistence type="predicted"/>
<evidence type="ECO:0000313" key="4">
    <source>
        <dbReference type="Proteomes" id="UP001371305"/>
    </source>
</evidence>
<feature type="compositionally biased region" description="Basic and acidic residues" evidence="1">
    <location>
        <begin position="25"/>
        <end position="40"/>
    </location>
</feature>
<gene>
    <name evidence="3" type="ORF">WKV53_24320</name>
</gene>
<keyword evidence="2" id="KW-0732">Signal</keyword>
<evidence type="ECO:0000256" key="2">
    <source>
        <dbReference type="SAM" id="SignalP"/>
    </source>
</evidence>